<dbReference type="InterPro" id="IPR025367">
    <property type="entry name" value="DUF4271"/>
</dbReference>
<name>K1TCS4_9ZZZZ</name>
<evidence type="ECO:0000313" key="2">
    <source>
        <dbReference type="EMBL" id="EKC67503.1"/>
    </source>
</evidence>
<dbReference type="AlphaFoldDB" id="K1TCS4"/>
<reference evidence="2" key="1">
    <citation type="journal article" date="2013" name="Environ. Microbiol.">
        <title>Microbiota from the distal guts of lean and obese adolescents exhibit partial functional redundancy besides clear differences in community structure.</title>
        <authorList>
            <person name="Ferrer M."/>
            <person name="Ruiz A."/>
            <person name="Lanza F."/>
            <person name="Haange S.B."/>
            <person name="Oberbach A."/>
            <person name="Till H."/>
            <person name="Bargiela R."/>
            <person name="Campoy C."/>
            <person name="Segura M.T."/>
            <person name="Richter M."/>
            <person name="von Bergen M."/>
            <person name="Seifert J."/>
            <person name="Suarez A."/>
        </authorList>
    </citation>
    <scope>NUCLEOTIDE SEQUENCE</scope>
</reference>
<accession>K1TCS4</accession>
<sequence>MILLFLLASPDTGHILSFGILILGGALLLLYLKESLMLFLSKKISILHWFLYLCAVEIFPVSLRVALADKNLITR</sequence>
<feature type="transmembrane region" description="Helical" evidence="1">
    <location>
        <begin position="44"/>
        <end position="67"/>
    </location>
</feature>
<evidence type="ECO:0008006" key="3">
    <source>
        <dbReference type="Google" id="ProtNLM"/>
    </source>
</evidence>
<dbReference type="EMBL" id="AJWZ01003699">
    <property type="protein sequence ID" value="EKC67503.1"/>
    <property type="molecule type" value="Genomic_DNA"/>
</dbReference>
<gene>
    <name evidence="2" type="ORF">OBE_05417</name>
</gene>
<keyword evidence="1" id="KW-1133">Transmembrane helix</keyword>
<keyword evidence="1" id="KW-0472">Membrane</keyword>
<evidence type="ECO:0000256" key="1">
    <source>
        <dbReference type="SAM" id="Phobius"/>
    </source>
</evidence>
<dbReference type="Pfam" id="PF14093">
    <property type="entry name" value="DUF4271"/>
    <property type="match status" value="1"/>
</dbReference>
<feature type="transmembrane region" description="Helical" evidence="1">
    <location>
        <begin position="12"/>
        <end position="32"/>
    </location>
</feature>
<comment type="caution">
    <text evidence="2">The sequence shown here is derived from an EMBL/GenBank/DDBJ whole genome shotgun (WGS) entry which is preliminary data.</text>
</comment>
<organism evidence="2">
    <name type="scientific">human gut metagenome</name>
    <dbReference type="NCBI Taxonomy" id="408170"/>
    <lineage>
        <taxon>unclassified sequences</taxon>
        <taxon>metagenomes</taxon>
        <taxon>organismal metagenomes</taxon>
    </lineage>
</organism>
<keyword evidence="1" id="KW-0812">Transmembrane</keyword>
<proteinExistence type="predicted"/>
<protein>
    <recommendedName>
        <fullName evidence="3">DUF4271 domain-containing protein</fullName>
    </recommendedName>
</protein>